<proteinExistence type="inferred from homology"/>
<evidence type="ECO:0000256" key="2">
    <source>
        <dbReference type="RuleBase" id="RU003616"/>
    </source>
</evidence>
<dbReference type="Proteomes" id="UP000182089">
    <property type="component" value="Unassembled WGS sequence"/>
</dbReference>
<dbReference type="InterPro" id="IPR002068">
    <property type="entry name" value="A-crystallin/Hsp20_dom"/>
</dbReference>
<comment type="similarity">
    <text evidence="1 2">Belongs to the small heat shock protein (HSP20) family.</text>
</comment>
<keyword evidence="4" id="KW-0346">Stress response</keyword>
<dbReference type="PANTHER" id="PTHR11527">
    <property type="entry name" value="HEAT-SHOCK PROTEIN 20 FAMILY MEMBER"/>
    <property type="match status" value="1"/>
</dbReference>
<dbReference type="SUPFAM" id="SSF49764">
    <property type="entry name" value="HSP20-like chaperones"/>
    <property type="match status" value="1"/>
</dbReference>
<dbReference type="Gene3D" id="2.60.40.790">
    <property type="match status" value="1"/>
</dbReference>
<protein>
    <submittedName>
        <fullName evidence="4">Heat shock protein Hsp20</fullName>
    </submittedName>
</protein>
<dbReference type="InterPro" id="IPR008978">
    <property type="entry name" value="HSP20-like_chaperone"/>
</dbReference>
<accession>A0ABY1A9B0</accession>
<evidence type="ECO:0000259" key="3">
    <source>
        <dbReference type="PROSITE" id="PS01031"/>
    </source>
</evidence>
<comment type="caution">
    <text evidence="4">The sequence shown here is derived from an EMBL/GenBank/DDBJ whole genome shotgun (WGS) entry which is preliminary data.</text>
</comment>
<dbReference type="CDD" id="cd06471">
    <property type="entry name" value="ACD_LpsHSP_like"/>
    <property type="match status" value="1"/>
</dbReference>
<feature type="domain" description="SHSP" evidence="3">
    <location>
        <begin position="28"/>
        <end position="143"/>
    </location>
</feature>
<evidence type="ECO:0000313" key="5">
    <source>
        <dbReference type="Proteomes" id="UP000182089"/>
    </source>
</evidence>
<name>A0ABY1A9B0_9LACO</name>
<sequence>MANELTNRFNDLMNSGDEFFSNVGRSLFNFDDSFKSLKSDIKETDTDYTVAIDVPGIDKKDITIDFKDGVLTVNAKRDSFSDKSDSQGNILSSERSYGRFSRQYSFPNVDKDKISAKSENGVLTITLPKTEEEISNTSHIQID</sequence>
<reference evidence="4 5" key="1">
    <citation type="submission" date="2016-10" db="EMBL/GenBank/DDBJ databases">
        <authorList>
            <person name="Varghese N."/>
            <person name="Submissions S."/>
        </authorList>
    </citation>
    <scope>NUCLEOTIDE SEQUENCE [LARGE SCALE GENOMIC DNA]</scope>
    <source>
        <strain evidence="4 5">WC1T17</strain>
    </source>
</reference>
<gene>
    <name evidence="4" type="ORF">SAMN05216431_101204</name>
</gene>
<evidence type="ECO:0000256" key="1">
    <source>
        <dbReference type="PROSITE-ProRule" id="PRU00285"/>
    </source>
</evidence>
<dbReference type="InterPro" id="IPR031107">
    <property type="entry name" value="Small_HSP"/>
</dbReference>
<dbReference type="Pfam" id="PF00011">
    <property type="entry name" value="HSP20"/>
    <property type="match status" value="1"/>
</dbReference>
<dbReference type="PROSITE" id="PS01031">
    <property type="entry name" value="SHSP"/>
    <property type="match status" value="1"/>
</dbReference>
<organism evidence="4 5">
    <name type="scientific">Ligilactobacillus ruminis</name>
    <dbReference type="NCBI Taxonomy" id="1623"/>
    <lineage>
        <taxon>Bacteria</taxon>
        <taxon>Bacillati</taxon>
        <taxon>Bacillota</taxon>
        <taxon>Bacilli</taxon>
        <taxon>Lactobacillales</taxon>
        <taxon>Lactobacillaceae</taxon>
        <taxon>Ligilactobacillus</taxon>
    </lineage>
</organism>
<dbReference type="EMBL" id="FOCC01000001">
    <property type="protein sequence ID" value="SEM35497.1"/>
    <property type="molecule type" value="Genomic_DNA"/>
</dbReference>
<evidence type="ECO:0000313" key="4">
    <source>
        <dbReference type="EMBL" id="SEM35497.1"/>
    </source>
</evidence>